<feature type="region of interest" description="Disordered" evidence="5">
    <location>
        <begin position="98"/>
        <end position="204"/>
    </location>
</feature>
<comment type="similarity">
    <text evidence="1 4">Belongs to the metallothionein superfamily. Type 15 family.</text>
</comment>
<keyword evidence="7" id="KW-1185">Reference proteome</keyword>
<feature type="compositionally biased region" description="Low complexity" evidence="5">
    <location>
        <begin position="151"/>
        <end position="162"/>
    </location>
</feature>
<keyword evidence="3 4" id="KW-0480">Metal-thiolate cluster</keyword>
<evidence type="ECO:0000256" key="2">
    <source>
        <dbReference type="ARBA" id="ARBA00022723"/>
    </source>
</evidence>
<evidence type="ECO:0000313" key="7">
    <source>
        <dbReference type="Proteomes" id="UP000467841"/>
    </source>
</evidence>
<dbReference type="AlphaFoldDB" id="A0A6D2IYB3"/>
<feature type="compositionally biased region" description="Polar residues" evidence="5">
    <location>
        <begin position="138"/>
        <end position="148"/>
    </location>
</feature>
<dbReference type="GO" id="GO:0046872">
    <property type="term" value="F:metal ion binding"/>
    <property type="evidence" value="ECO:0007669"/>
    <property type="project" value="UniProtKB-UniRule"/>
</dbReference>
<reference evidence="6" key="1">
    <citation type="submission" date="2020-01" db="EMBL/GenBank/DDBJ databases">
        <authorList>
            <person name="Mishra B."/>
        </authorList>
    </citation>
    <scope>NUCLEOTIDE SEQUENCE [LARGE SCALE GENOMIC DNA]</scope>
</reference>
<name>A0A6D2IYB3_9BRAS</name>
<comment type="caution">
    <text evidence="6">The sequence shown here is derived from an EMBL/GenBank/DDBJ whole genome shotgun (WGS) entry which is preliminary data.</text>
</comment>
<dbReference type="EMBL" id="CACVBM020001135">
    <property type="protein sequence ID" value="CAA7033625.1"/>
    <property type="molecule type" value="Genomic_DNA"/>
</dbReference>
<comment type="function">
    <text evidence="4">Metallothioneins have a high content of cysteine residues that bind various heavy metals.</text>
</comment>
<proteinExistence type="inferred from homology"/>
<dbReference type="PANTHER" id="PTHR33543:SF36">
    <property type="entry name" value="METALLOTHIONEIN-LIKE PROTEIN 2A"/>
    <property type="match status" value="1"/>
</dbReference>
<dbReference type="PANTHER" id="PTHR33543">
    <property type="entry name" value="METALLOTHIONEIN-LIKE PROTEIN 2A"/>
    <property type="match status" value="1"/>
</dbReference>
<organism evidence="6 7">
    <name type="scientific">Microthlaspi erraticum</name>
    <dbReference type="NCBI Taxonomy" id="1685480"/>
    <lineage>
        <taxon>Eukaryota</taxon>
        <taxon>Viridiplantae</taxon>
        <taxon>Streptophyta</taxon>
        <taxon>Embryophyta</taxon>
        <taxon>Tracheophyta</taxon>
        <taxon>Spermatophyta</taxon>
        <taxon>Magnoliopsida</taxon>
        <taxon>eudicotyledons</taxon>
        <taxon>Gunneridae</taxon>
        <taxon>Pentapetalae</taxon>
        <taxon>rosids</taxon>
        <taxon>malvids</taxon>
        <taxon>Brassicales</taxon>
        <taxon>Brassicaceae</taxon>
        <taxon>Coluteocarpeae</taxon>
        <taxon>Microthlaspi</taxon>
    </lineage>
</organism>
<evidence type="ECO:0000256" key="4">
    <source>
        <dbReference type="RuleBase" id="RU369052"/>
    </source>
</evidence>
<accession>A0A6D2IYB3</accession>
<evidence type="ECO:0000256" key="3">
    <source>
        <dbReference type="ARBA" id="ARBA00022851"/>
    </source>
</evidence>
<dbReference type="Pfam" id="PF01439">
    <property type="entry name" value="Metallothio_2"/>
    <property type="match status" value="1"/>
</dbReference>
<evidence type="ECO:0000313" key="6">
    <source>
        <dbReference type="EMBL" id="CAA7033625.1"/>
    </source>
</evidence>
<feature type="compositionally biased region" description="Pro residues" evidence="5">
    <location>
        <begin position="108"/>
        <end position="124"/>
    </location>
</feature>
<gene>
    <name evidence="6" type="ORF">MERR_LOCUS20860</name>
</gene>
<dbReference type="OrthoDB" id="1111048at2759"/>
<evidence type="ECO:0000256" key="1">
    <source>
        <dbReference type="ARBA" id="ARBA00005802"/>
    </source>
</evidence>
<evidence type="ECO:0000256" key="5">
    <source>
        <dbReference type="SAM" id="MobiDB-lite"/>
    </source>
</evidence>
<protein>
    <recommendedName>
        <fullName evidence="4">Metallothionein-like protein</fullName>
    </recommendedName>
</protein>
<sequence length="204" mass="21896">MSCCGGNCGCGSGCKCGNGCGGCKRNPDLGFTAETTTTETFVFGVAPAMKNQYEASDESSAENDACKCGSDCKCDPCTCFTLRWEKVKERPLFTVLRRRKEEAQPLTVPEPPPSKPESPSPPFGSEPTEPAKRDTTRNSDPPSSNSPQAIPPSSSRDSPMDSLATASLSNPSFRSASPTDYPRPSLPEKKLDLIFMSLDPSNRR</sequence>
<keyword evidence="2 4" id="KW-0479">Metal-binding</keyword>
<dbReference type="Proteomes" id="UP000467841">
    <property type="component" value="Unassembled WGS sequence"/>
</dbReference>
<dbReference type="InterPro" id="IPR000347">
    <property type="entry name" value="Metalthion_15p"/>
</dbReference>
<feature type="compositionally biased region" description="Polar residues" evidence="5">
    <location>
        <begin position="164"/>
        <end position="178"/>
    </location>
</feature>